<dbReference type="InterPro" id="IPR038050">
    <property type="entry name" value="Neuro_actylchol_rec"/>
</dbReference>
<evidence type="ECO:0000259" key="7">
    <source>
        <dbReference type="Pfam" id="PF02931"/>
    </source>
</evidence>
<dbReference type="InterPro" id="IPR006029">
    <property type="entry name" value="Neurotrans-gated_channel_TM"/>
</dbReference>
<evidence type="ECO:0000313" key="10">
    <source>
        <dbReference type="Proteomes" id="UP001217089"/>
    </source>
</evidence>
<feature type="domain" description="Neurotransmitter-gated ion-channel ligand-binding" evidence="7">
    <location>
        <begin position="9"/>
        <end position="115"/>
    </location>
</feature>
<evidence type="ECO:0000313" key="9">
    <source>
        <dbReference type="EMBL" id="KAJ8304395.1"/>
    </source>
</evidence>
<evidence type="ECO:0000256" key="6">
    <source>
        <dbReference type="SAM" id="Phobius"/>
    </source>
</evidence>
<feature type="transmembrane region" description="Helical" evidence="6">
    <location>
        <begin position="118"/>
        <end position="141"/>
    </location>
</feature>
<dbReference type="SUPFAM" id="SSF63712">
    <property type="entry name" value="Nicotinic receptor ligand binding domain-like"/>
    <property type="match status" value="1"/>
</dbReference>
<organism evidence="9 10">
    <name type="scientific">Tegillarca granosa</name>
    <name type="common">Malaysian cockle</name>
    <name type="synonym">Anadara granosa</name>
    <dbReference type="NCBI Taxonomy" id="220873"/>
    <lineage>
        <taxon>Eukaryota</taxon>
        <taxon>Metazoa</taxon>
        <taxon>Spiralia</taxon>
        <taxon>Lophotrochozoa</taxon>
        <taxon>Mollusca</taxon>
        <taxon>Bivalvia</taxon>
        <taxon>Autobranchia</taxon>
        <taxon>Pteriomorphia</taxon>
        <taxon>Arcoida</taxon>
        <taxon>Arcoidea</taxon>
        <taxon>Arcidae</taxon>
        <taxon>Tegillarca</taxon>
    </lineage>
</organism>
<dbReference type="InterPro" id="IPR006202">
    <property type="entry name" value="Neur_chan_lig-bd"/>
</dbReference>
<dbReference type="InterPro" id="IPR006201">
    <property type="entry name" value="Neur_channel"/>
</dbReference>
<feature type="transmembrane region" description="Helical" evidence="6">
    <location>
        <begin position="148"/>
        <end position="165"/>
    </location>
</feature>
<evidence type="ECO:0000259" key="8">
    <source>
        <dbReference type="Pfam" id="PF02932"/>
    </source>
</evidence>
<dbReference type="Gene3D" id="2.70.170.10">
    <property type="entry name" value="Neurotransmitter-gated ion-channel ligand-binding domain"/>
    <property type="match status" value="1"/>
</dbReference>
<feature type="transmembrane region" description="Helical" evidence="6">
    <location>
        <begin position="177"/>
        <end position="199"/>
    </location>
</feature>
<dbReference type="SUPFAM" id="SSF90112">
    <property type="entry name" value="Neurotransmitter-gated ion-channel transmembrane pore"/>
    <property type="match status" value="1"/>
</dbReference>
<evidence type="ECO:0000256" key="3">
    <source>
        <dbReference type="ARBA" id="ARBA00022989"/>
    </source>
</evidence>
<dbReference type="PANTHER" id="PTHR18945">
    <property type="entry name" value="NEUROTRANSMITTER GATED ION CHANNEL"/>
    <property type="match status" value="1"/>
</dbReference>
<sequence>MDGFVNVTGSKVLIKSNGQVHWTIPLMMKSACAVDVTYFPYDKQGCVINFGSWIYDGSMVDIQTDGVEPDISNYIPNSEFSLLDVSLDRTVVNENCCPGPGDHPMVHFFIYIKRKSVYYDYIVIAPTIMLCVLTLATFMLPCHHGEKISIGLTVFLTLYVLQLLIADNVPDTNTTPVLGVFIFLVMTFNCISLITATVVMNIKKRGTTRNIPEVPSWVLYFCEKILAKIVCTKMSNWNIQFNLCEEENNENQADLPKPIPSQRRKSSSAGRCRSRLSDSDIFHVRKENTELNLGYDSSDTESEEGSLSEEGSSIFNNETKSNLLETPNSSRFNLRRSYKRILRNRPSYRKAVKRETLIDCLYEQCTGQDAEELQEEVKFSHPDKTIQEVTELKRKWYFVAESVDKAAFLVYLISMLFTVVTVLLIIPSFS</sequence>
<evidence type="ECO:0000256" key="1">
    <source>
        <dbReference type="ARBA" id="ARBA00004141"/>
    </source>
</evidence>
<name>A0ABQ9ELV2_TEGGR</name>
<evidence type="ECO:0000256" key="4">
    <source>
        <dbReference type="ARBA" id="ARBA00023136"/>
    </source>
</evidence>
<comment type="caution">
    <text evidence="9">The sequence shown here is derived from an EMBL/GenBank/DDBJ whole genome shotgun (WGS) entry which is preliminary data.</text>
</comment>
<dbReference type="PROSITE" id="PS00236">
    <property type="entry name" value="NEUROTR_ION_CHANNEL"/>
    <property type="match status" value="1"/>
</dbReference>
<feature type="compositionally biased region" description="Acidic residues" evidence="5">
    <location>
        <begin position="298"/>
        <end position="307"/>
    </location>
</feature>
<dbReference type="Pfam" id="PF02931">
    <property type="entry name" value="Neur_chan_LBD"/>
    <property type="match status" value="1"/>
</dbReference>
<dbReference type="CDD" id="cd19051">
    <property type="entry name" value="LGIC_TM_cation"/>
    <property type="match status" value="1"/>
</dbReference>
<accession>A0ABQ9ELV2</accession>
<feature type="region of interest" description="Disordered" evidence="5">
    <location>
        <begin position="293"/>
        <end position="313"/>
    </location>
</feature>
<protein>
    <submittedName>
        <fullName evidence="9">Uncharacterized protein</fullName>
    </submittedName>
</protein>
<evidence type="ECO:0000256" key="5">
    <source>
        <dbReference type="SAM" id="MobiDB-lite"/>
    </source>
</evidence>
<keyword evidence="4 6" id="KW-0472">Membrane</keyword>
<feature type="region of interest" description="Disordered" evidence="5">
    <location>
        <begin position="250"/>
        <end position="275"/>
    </location>
</feature>
<feature type="transmembrane region" description="Helical" evidence="6">
    <location>
        <begin position="408"/>
        <end position="429"/>
    </location>
</feature>
<dbReference type="Proteomes" id="UP001217089">
    <property type="component" value="Unassembled WGS sequence"/>
</dbReference>
<gene>
    <name evidence="9" type="ORF">KUTeg_017978</name>
</gene>
<dbReference type="InterPro" id="IPR018000">
    <property type="entry name" value="Neurotransmitter_ion_chnl_CS"/>
</dbReference>
<dbReference type="Gene3D" id="1.20.58.390">
    <property type="entry name" value="Neurotransmitter-gated ion-channel transmembrane domain"/>
    <property type="match status" value="1"/>
</dbReference>
<keyword evidence="2 6" id="KW-0812">Transmembrane</keyword>
<evidence type="ECO:0000256" key="2">
    <source>
        <dbReference type="ARBA" id="ARBA00022692"/>
    </source>
</evidence>
<keyword evidence="3 6" id="KW-1133">Transmembrane helix</keyword>
<proteinExistence type="predicted"/>
<dbReference type="InterPro" id="IPR036734">
    <property type="entry name" value="Neur_chan_lig-bd_sf"/>
</dbReference>
<comment type="subcellular location">
    <subcellularLocation>
        <location evidence="1">Membrane</location>
        <topology evidence="1">Multi-pass membrane protein</topology>
    </subcellularLocation>
</comment>
<dbReference type="InterPro" id="IPR036719">
    <property type="entry name" value="Neuro-gated_channel_TM_sf"/>
</dbReference>
<feature type="domain" description="Neurotransmitter-gated ion-channel transmembrane" evidence="8">
    <location>
        <begin position="123"/>
        <end position="419"/>
    </location>
</feature>
<dbReference type="Pfam" id="PF02932">
    <property type="entry name" value="Neur_chan_memb"/>
    <property type="match status" value="1"/>
</dbReference>
<keyword evidence="10" id="KW-1185">Reference proteome</keyword>
<reference evidence="9 10" key="1">
    <citation type="submission" date="2022-12" db="EMBL/GenBank/DDBJ databases">
        <title>Chromosome-level genome of Tegillarca granosa.</title>
        <authorList>
            <person name="Kim J."/>
        </authorList>
    </citation>
    <scope>NUCLEOTIDE SEQUENCE [LARGE SCALE GENOMIC DNA]</scope>
    <source>
        <strain evidence="9">Teg-2019</strain>
        <tissue evidence="9">Adductor muscle</tissue>
    </source>
</reference>
<dbReference type="EMBL" id="JARBDR010000903">
    <property type="protein sequence ID" value="KAJ8304395.1"/>
    <property type="molecule type" value="Genomic_DNA"/>
</dbReference>